<dbReference type="InterPro" id="IPR037066">
    <property type="entry name" value="Plug_dom_sf"/>
</dbReference>
<evidence type="ECO:0000256" key="1">
    <source>
        <dbReference type="ARBA" id="ARBA00004571"/>
    </source>
</evidence>
<keyword evidence="7 10" id="KW-0472">Membrane</keyword>
<dbReference type="PROSITE" id="PS52016">
    <property type="entry name" value="TONB_DEPENDENT_REC_3"/>
    <property type="match status" value="1"/>
</dbReference>
<dbReference type="CDD" id="cd01347">
    <property type="entry name" value="ligand_gated_channel"/>
    <property type="match status" value="1"/>
</dbReference>
<feature type="domain" description="TonB-dependent receptor plug" evidence="14">
    <location>
        <begin position="93"/>
        <end position="191"/>
    </location>
</feature>
<dbReference type="NCBIfam" id="TIGR01783">
    <property type="entry name" value="TonB-siderophor"/>
    <property type="match status" value="1"/>
</dbReference>
<evidence type="ECO:0000259" key="14">
    <source>
        <dbReference type="Pfam" id="PF07715"/>
    </source>
</evidence>
<dbReference type="InterPro" id="IPR012910">
    <property type="entry name" value="Plug_dom"/>
</dbReference>
<organism evidence="15">
    <name type="scientific">Salmonella enterica</name>
    <name type="common">Salmonella choleraesuis</name>
    <dbReference type="NCBI Taxonomy" id="28901"/>
    <lineage>
        <taxon>Bacteria</taxon>
        <taxon>Pseudomonadati</taxon>
        <taxon>Pseudomonadota</taxon>
        <taxon>Gammaproteobacteria</taxon>
        <taxon>Enterobacterales</taxon>
        <taxon>Enterobacteriaceae</taxon>
        <taxon>Salmonella</taxon>
    </lineage>
</organism>
<feature type="chain" id="PRO_5018986636" evidence="12">
    <location>
        <begin position="46"/>
        <end position="735"/>
    </location>
</feature>
<dbReference type="PANTHER" id="PTHR32552">
    <property type="entry name" value="FERRICHROME IRON RECEPTOR-RELATED"/>
    <property type="match status" value="1"/>
</dbReference>
<dbReference type="GO" id="GO:0015344">
    <property type="term" value="F:siderophore uptake transmembrane transporter activity"/>
    <property type="evidence" value="ECO:0007669"/>
    <property type="project" value="TreeGrafter"/>
</dbReference>
<evidence type="ECO:0000256" key="5">
    <source>
        <dbReference type="ARBA" id="ARBA00022692"/>
    </source>
</evidence>
<gene>
    <name evidence="15" type="ORF">D9O31_10640</name>
</gene>
<comment type="similarity">
    <text evidence="2 10 11">Belongs to the TonB-dependent receptor family.</text>
</comment>
<evidence type="ECO:0000256" key="7">
    <source>
        <dbReference type="ARBA" id="ARBA00023136"/>
    </source>
</evidence>
<evidence type="ECO:0000256" key="6">
    <source>
        <dbReference type="ARBA" id="ARBA00023077"/>
    </source>
</evidence>
<evidence type="ECO:0000256" key="8">
    <source>
        <dbReference type="ARBA" id="ARBA00023170"/>
    </source>
</evidence>
<dbReference type="InterPro" id="IPR000531">
    <property type="entry name" value="Beta-barrel_TonB"/>
</dbReference>
<evidence type="ECO:0000259" key="13">
    <source>
        <dbReference type="Pfam" id="PF00593"/>
    </source>
</evidence>
<name>A0A403SZS4_SALER</name>
<feature type="signal peptide" evidence="12">
    <location>
        <begin position="1"/>
        <end position="45"/>
    </location>
</feature>
<evidence type="ECO:0000313" key="15">
    <source>
        <dbReference type="EMBL" id="MMS77025.1"/>
    </source>
</evidence>
<keyword evidence="8 15" id="KW-0675">Receptor</keyword>
<evidence type="ECO:0000256" key="2">
    <source>
        <dbReference type="ARBA" id="ARBA00009810"/>
    </source>
</evidence>
<keyword evidence="9 10" id="KW-0998">Cell outer membrane</keyword>
<comment type="caution">
    <text evidence="15">The sequence shown here is derived from an EMBL/GenBank/DDBJ whole genome shotgun (WGS) entry which is preliminary data.</text>
</comment>
<dbReference type="AlphaFoldDB" id="A0A403SZS4"/>
<evidence type="ECO:0000256" key="11">
    <source>
        <dbReference type="RuleBase" id="RU003357"/>
    </source>
</evidence>
<keyword evidence="5 10" id="KW-0812">Transmembrane</keyword>
<accession>A0A403SZS4</accession>
<dbReference type="SUPFAM" id="SSF56935">
    <property type="entry name" value="Porins"/>
    <property type="match status" value="1"/>
</dbReference>
<keyword evidence="6 11" id="KW-0798">TonB box</keyword>
<evidence type="ECO:0000256" key="9">
    <source>
        <dbReference type="ARBA" id="ARBA00023237"/>
    </source>
</evidence>
<dbReference type="Pfam" id="PF07715">
    <property type="entry name" value="Plug"/>
    <property type="match status" value="1"/>
</dbReference>
<dbReference type="Gene3D" id="2.170.130.10">
    <property type="entry name" value="TonB-dependent receptor, plug domain"/>
    <property type="match status" value="1"/>
</dbReference>
<dbReference type="GO" id="GO:0015891">
    <property type="term" value="P:siderophore transport"/>
    <property type="evidence" value="ECO:0007669"/>
    <property type="project" value="InterPro"/>
</dbReference>
<dbReference type="Gene3D" id="2.40.170.20">
    <property type="entry name" value="TonB-dependent receptor, beta-barrel domain"/>
    <property type="match status" value="1"/>
</dbReference>
<dbReference type="GO" id="GO:0038023">
    <property type="term" value="F:signaling receptor activity"/>
    <property type="evidence" value="ECO:0007669"/>
    <property type="project" value="InterPro"/>
</dbReference>
<keyword evidence="3 10" id="KW-0813">Transport</keyword>
<dbReference type="PANTHER" id="PTHR32552:SF74">
    <property type="entry name" value="HYDROXAMATE SIDEROPHORE RECEPTOR FHUE"/>
    <property type="match status" value="1"/>
</dbReference>
<dbReference type="EMBL" id="RWAH01000007">
    <property type="protein sequence ID" value="MMS77025.1"/>
    <property type="molecule type" value="Genomic_DNA"/>
</dbReference>
<keyword evidence="4 10" id="KW-1134">Transmembrane beta strand</keyword>
<feature type="domain" description="TonB-dependent receptor-like beta-barrel" evidence="13">
    <location>
        <begin position="265"/>
        <end position="703"/>
    </location>
</feature>
<dbReference type="Proteomes" id="UP000839526">
    <property type="component" value="Unassembled WGS sequence"/>
</dbReference>
<sequence>MNDTDSHFIILIIRELQKTMNKYSNSFSIALITMFILGASSNALASDVVHKNKSVKEPKTKDNSDVIIVTATPYSAENAEWNQTTLSKLPLTLREIPQSVSMVDKDRIEQQNFQSLDDALANSTGFTIVPAMQYTNAWYVRGVRVNSVELDGVPQLLGAAAGMPEDLAAYDKIELLRGSNGLLHGTGNPSATINLIRKRAPKDPLLNVKLQAGSWQYYREQVDVGGPLNDDGTLRGLAVLAWSDKHQFYDRAKEHSRLAYGTVESDLTPSTLLRLGAEYQQNTGNPRIGGLPMASNGDDLQLSRNTNLDAPWSSYNFYTTRLFMEVNQKINDLWQGKFNIDYQHATSNVHYGVFYGSVNKNTGDGGGILFGGADYFNNNQLSFDTNLTGKIDAFGLEHQLVFGASYTNAHIDRRGAGYKEKYYVPINVYHFDISHLSEPSLSEPSTIVHTREINKGLYGLARIKLATPLSLIIGGRENWYQQSSLKSASETSGHFTPYGGLIWDFAPNWSWYASYADVYQPQNYQTYDGKLVDPLLGKTYETGFKNSILNDTLNTSIAIFRMDMENTALIDPLHSKGRMSYYMNGGQATTKGIELEANGYLTPYWTLYAGYTYSKTTTGKTTGGGNVSTYNSAAPRNIFRLWTNYDLPWDQRRWSIGGGIQAQSHYTSVYGKNVRQGGFTLFNARLSYMISDNWKASLNIDNIFDRHYYSALFSPEWSNYYGTPRNVALTIEGSL</sequence>
<proteinExistence type="inferred from homology"/>
<evidence type="ECO:0000256" key="3">
    <source>
        <dbReference type="ARBA" id="ARBA00022448"/>
    </source>
</evidence>
<protein>
    <submittedName>
        <fullName evidence="15">TonB-dependent siderophore receptor</fullName>
    </submittedName>
</protein>
<comment type="subcellular location">
    <subcellularLocation>
        <location evidence="1 10">Cell outer membrane</location>
        <topology evidence="1 10">Multi-pass membrane protein</topology>
    </subcellularLocation>
</comment>
<reference evidence="15" key="1">
    <citation type="submission" date="2018-10" db="EMBL/GenBank/DDBJ databases">
        <authorList>
            <consortium name="PulseNet: The National Subtyping Network for Foodborne Disease Surveillance"/>
            <person name="Tarr C.L."/>
            <person name="Trees E."/>
            <person name="Katz L.S."/>
            <person name="Carleton-Romer H.A."/>
            <person name="Stroika S."/>
            <person name="Kucerova Z."/>
            <person name="Roache K.F."/>
            <person name="Sabol A.L."/>
            <person name="Besser J."/>
            <person name="Gerner-Smidt P."/>
        </authorList>
    </citation>
    <scope>NUCLEOTIDE SEQUENCE [LARGE SCALE GENOMIC DNA]</scope>
    <source>
        <strain evidence="15">PNUSAS052121</strain>
    </source>
</reference>
<dbReference type="InterPro" id="IPR010105">
    <property type="entry name" value="TonB_sidphr_rcpt"/>
</dbReference>
<evidence type="ECO:0000256" key="12">
    <source>
        <dbReference type="SAM" id="SignalP"/>
    </source>
</evidence>
<dbReference type="InterPro" id="IPR039426">
    <property type="entry name" value="TonB-dep_rcpt-like"/>
</dbReference>
<dbReference type="GO" id="GO:0009279">
    <property type="term" value="C:cell outer membrane"/>
    <property type="evidence" value="ECO:0007669"/>
    <property type="project" value="UniProtKB-SubCell"/>
</dbReference>
<dbReference type="Pfam" id="PF00593">
    <property type="entry name" value="TonB_dep_Rec_b-barrel"/>
    <property type="match status" value="1"/>
</dbReference>
<dbReference type="InterPro" id="IPR036942">
    <property type="entry name" value="Beta-barrel_TonB_sf"/>
</dbReference>
<keyword evidence="12" id="KW-0732">Signal</keyword>
<evidence type="ECO:0000256" key="4">
    <source>
        <dbReference type="ARBA" id="ARBA00022452"/>
    </source>
</evidence>
<evidence type="ECO:0000256" key="10">
    <source>
        <dbReference type="PROSITE-ProRule" id="PRU01360"/>
    </source>
</evidence>